<dbReference type="EMBL" id="JAAXOT010000003">
    <property type="protein sequence ID" value="NKY56247.1"/>
    <property type="molecule type" value="Genomic_DNA"/>
</dbReference>
<feature type="transmembrane region" description="Helical" evidence="2">
    <location>
        <begin position="39"/>
        <end position="60"/>
    </location>
</feature>
<dbReference type="InterPro" id="IPR036259">
    <property type="entry name" value="MFS_trans_sf"/>
</dbReference>
<evidence type="ECO:0000256" key="2">
    <source>
        <dbReference type="SAM" id="Phobius"/>
    </source>
</evidence>
<keyword evidence="2" id="KW-0812">Transmembrane</keyword>
<dbReference type="PANTHER" id="PTHR23530">
    <property type="entry name" value="TRANSPORT PROTEIN-RELATED"/>
    <property type="match status" value="1"/>
</dbReference>
<reference evidence="3 4" key="1">
    <citation type="submission" date="2020-04" db="EMBL/GenBank/DDBJ databases">
        <title>MicrobeNet Type strains.</title>
        <authorList>
            <person name="Nicholson A.C."/>
        </authorList>
    </citation>
    <scope>NUCLEOTIDE SEQUENCE [LARGE SCALE GENOMIC DNA]</scope>
    <source>
        <strain evidence="3 4">JCM 3332</strain>
    </source>
</reference>
<organism evidence="3 4">
    <name type="scientific">Nocardia flavorosea</name>
    <dbReference type="NCBI Taxonomy" id="53429"/>
    <lineage>
        <taxon>Bacteria</taxon>
        <taxon>Bacillati</taxon>
        <taxon>Actinomycetota</taxon>
        <taxon>Actinomycetes</taxon>
        <taxon>Mycobacteriales</taxon>
        <taxon>Nocardiaceae</taxon>
        <taxon>Nocardia</taxon>
    </lineage>
</organism>
<feature type="transmembrane region" description="Helical" evidence="2">
    <location>
        <begin position="381"/>
        <end position="409"/>
    </location>
</feature>
<feature type="transmembrane region" description="Helical" evidence="2">
    <location>
        <begin position="315"/>
        <end position="334"/>
    </location>
</feature>
<feature type="transmembrane region" description="Helical" evidence="2">
    <location>
        <begin position="280"/>
        <end position="303"/>
    </location>
</feature>
<protein>
    <submittedName>
        <fullName evidence="3">MFS transporter</fullName>
    </submittedName>
</protein>
<accession>A0A846YBM1</accession>
<feature type="region of interest" description="Disordered" evidence="1">
    <location>
        <begin position="193"/>
        <end position="223"/>
    </location>
</feature>
<evidence type="ECO:0000313" key="4">
    <source>
        <dbReference type="Proteomes" id="UP000570678"/>
    </source>
</evidence>
<dbReference type="GO" id="GO:0022857">
    <property type="term" value="F:transmembrane transporter activity"/>
    <property type="evidence" value="ECO:0007669"/>
    <property type="project" value="InterPro"/>
</dbReference>
<gene>
    <name evidence="3" type="ORF">HGA15_08780</name>
</gene>
<keyword evidence="2" id="KW-1133">Transmembrane helix</keyword>
<dbReference type="SUPFAM" id="SSF103473">
    <property type="entry name" value="MFS general substrate transporter"/>
    <property type="match status" value="1"/>
</dbReference>
<name>A0A846YBM1_9NOCA</name>
<dbReference type="PANTHER" id="PTHR23530:SF1">
    <property type="entry name" value="PERMEASE, MAJOR FACILITATOR SUPERFAMILY-RELATED"/>
    <property type="match status" value="1"/>
</dbReference>
<feature type="transmembrane region" description="Helical" evidence="2">
    <location>
        <begin position="340"/>
        <end position="360"/>
    </location>
</feature>
<evidence type="ECO:0000313" key="3">
    <source>
        <dbReference type="EMBL" id="NKY56247.1"/>
    </source>
</evidence>
<feature type="transmembrane region" description="Helical" evidence="2">
    <location>
        <begin position="255"/>
        <end position="274"/>
    </location>
</feature>
<proteinExistence type="predicted"/>
<dbReference type="AlphaFoldDB" id="A0A846YBM1"/>
<dbReference type="Proteomes" id="UP000570678">
    <property type="component" value="Unassembled WGS sequence"/>
</dbReference>
<evidence type="ECO:0000256" key="1">
    <source>
        <dbReference type="SAM" id="MobiDB-lite"/>
    </source>
</evidence>
<dbReference type="Gene3D" id="1.20.1250.20">
    <property type="entry name" value="MFS general substrate transporter like domains"/>
    <property type="match status" value="1"/>
</dbReference>
<feature type="transmembrane region" description="Helical" evidence="2">
    <location>
        <begin position="67"/>
        <end position="86"/>
    </location>
</feature>
<keyword evidence="2" id="KW-0472">Membrane</keyword>
<dbReference type="InterPro" id="IPR011701">
    <property type="entry name" value="MFS"/>
</dbReference>
<dbReference type="InterPro" id="IPR053160">
    <property type="entry name" value="MFS_DHA3_Transporter"/>
</dbReference>
<keyword evidence="4" id="KW-1185">Reference proteome</keyword>
<sequence>MRALTLRATLFAATGDLIPYYALYALLFADHGFGAGQISLLLALWSVTAFVCEIPSGAWADTVSRRGLLVLNGFLMAAGFLLWTVAPSFLGFALGFVLWGVAGALRSGTFEALVYDELTVRGESRAYARVIGYTRSASEFSAVIAILAATPLYLWGGYALVGWASVGCAVVHTALARSLPAAPRSVSAADIADLEEDERDGTDSDTAGRDVLAPGPRPATADPTLSGYGSIRRYLHMLRTGVTEAVRIRRVRHGVGLLALLYGITAFDEYFALLAGEAGAATAVVPVLVGVTVVGSLLGSLLAGRTEAMRARTMACALCAAAVLFGAGALLAGAASRWPAVGYVLAGLGFAALAVSYGIVYNAGIVAEARLQDSITGPARATVMSVAGLSEELVSLAVFGFVGLMAMWLPISSTLALLGIALAAIAVLAPAWLPVRGRLDGTAPDADPRSTGTGQT</sequence>
<feature type="transmembrane region" description="Helical" evidence="2">
    <location>
        <begin position="415"/>
        <end position="433"/>
    </location>
</feature>
<comment type="caution">
    <text evidence="3">The sequence shown here is derived from an EMBL/GenBank/DDBJ whole genome shotgun (WGS) entry which is preliminary data.</text>
</comment>
<dbReference type="Pfam" id="PF07690">
    <property type="entry name" value="MFS_1"/>
    <property type="match status" value="1"/>
</dbReference>